<dbReference type="InterPro" id="IPR003439">
    <property type="entry name" value="ABC_transporter-like_ATP-bd"/>
</dbReference>
<keyword evidence="2 4" id="KW-0067">ATP-binding</keyword>
<organism evidence="4 5">
    <name type="scientific">Pseudoalteromonas arctica</name>
    <dbReference type="NCBI Taxonomy" id="394751"/>
    <lineage>
        <taxon>Bacteria</taxon>
        <taxon>Pseudomonadati</taxon>
        <taxon>Pseudomonadota</taxon>
        <taxon>Gammaproteobacteria</taxon>
        <taxon>Alteromonadales</taxon>
        <taxon>Pseudoalteromonadaceae</taxon>
        <taxon>Pseudoalteromonas</taxon>
    </lineage>
</organism>
<dbReference type="PANTHER" id="PTHR43158:SF2">
    <property type="entry name" value="SKFA PEPTIDE EXPORT ATP-BINDING PROTEIN SKFE"/>
    <property type="match status" value="1"/>
</dbReference>
<dbReference type="Pfam" id="PF00005">
    <property type="entry name" value="ABC_tran"/>
    <property type="match status" value="2"/>
</dbReference>
<feature type="domain" description="ABC transporter" evidence="3">
    <location>
        <begin position="263"/>
        <end position="488"/>
    </location>
</feature>
<evidence type="ECO:0000313" key="5">
    <source>
        <dbReference type="Proteomes" id="UP000570493"/>
    </source>
</evidence>
<dbReference type="Proteomes" id="UP000570493">
    <property type="component" value="Unassembled WGS sequence"/>
</dbReference>
<dbReference type="PROSITE" id="PS00211">
    <property type="entry name" value="ABC_TRANSPORTER_1"/>
    <property type="match status" value="1"/>
</dbReference>
<feature type="domain" description="ABC transporter" evidence="3">
    <location>
        <begin position="4"/>
        <end position="239"/>
    </location>
</feature>
<reference evidence="4" key="1">
    <citation type="submission" date="2020-04" db="EMBL/GenBank/DDBJ databases">
        <title>Genome Sequencing for Pseudoaltermonas arctica.</title>
        <authorList>
            <person name="Elkins N.S."/>
        </authorList>
    </citation>
    <scope>NUCLEOTIDE SEQUENCE [LARGE SCALE GENOMIC DNA]</scope>
    <source>
        <strain evidence="4">NEC-BIFX-2020_0012</strain>
    </source>
</reference>
<dbReference type="Gene3D" id="3.40.50.300">
    <property type="entry name" value="P-loop containing nucleotide triphosphate hydrolases"/>
    <property type="match status" value="2"/>
</dbReference>
<evidence type="ECO:0000256" key="1">
    <source>
        <dbReference type="ARBA" id="ARBA00022741"/>
    </source>
</evidence>
<dbReference type="PANTHER" id="PTHR43158">
    <property type="entry name" value="SKFA PEPTIDE EXPORT ATP-BINDING PROTEIN SKFE"/>
    <property type="match status" value="1"/>
</dbReference>
<dbReference type="EMBL" id="JABBMT010000006">
    <property type="protein sequence ID" value="NMM40387.1"/>
    <property type="molecule type" value="Genomic_DNA"/>
</dbReference>
<dbReference type="RefSeq" id="WP_169019445.1">
    <property type="nucleotide sequence ID" value="NZ_JABBMT010000006.1"/>
</dbReference>
<dbReference type="SMART" id="SM00382">
    <property type="entry name" value="AAA"/>
    <property type="match status" value="2"/>
</dbReference>
<protein>
    <submittedName>
        <fullName evidence="4">Molybdate ABC transporter ATP-binding protein ModF</fullName>
    </submittedName>
</protein>
<evidence type="ECO:0000256" key="2">
    <source>
        <dbReference type="ARBA" id="ARBA00022840"/>
    </source>
</evidence>
<proteinExistence type="predicted"/>
<keyword evidence="1" id="KW-0547">Nucleotide-binding</keyword>
<dbReference type="InterPro" id="IPR027417">
    <property type="entry name" value="P-loop_NTPase"/>
</dbReference>
<dbReference type="GO" id="GO:0005524">
    <property type="term" value="F:ATP binding"/>
    <property type="evidence" value="ECO:0007669"/>
    <property type="project" value="UniProtKB-KW"/>
</dbReference>
<dbReference type="AlphaFoldDB" id="A0A7Y0HC02"/>
<dbReference type="InterPro" id="IPR017871">
    <property type="entry name" value="ABC_transporter-like_CS"/>
</dbReference>
<evidence type="ECO:0000313" key="4">
    <source>
        <dbReference type="EMBL" id="NMM40387.1"/>
    </source>
</evidence>
<keyword evidence="5" id="KW-1185">Reference proteome</keyword>
<accession>A0A7Y0HC02</accession>
<comment type="caution">
    <text evidence="4">The sequence shown here is derived from an EMBL/GenBank/DDBJ whole genome shotgun (WGS) entry which is preliminary data.</text>
</comment>
<dbReference type="NCBIfam" id="NF008186">
    <property type="entry name" value="PRK10938.1"/>
    <property type="match status" value="1"/>
</dbReference>
<dbReference type="PROSITE" id="PS50893">
    <property type="entry name" value="ABC_TRANSPORTER_2"/>
    <property type="match status" value="2"/>
</dbReference>
<dbReference type="InterPro" id="IPR003593">
    <property type="entry name" value="AAA+_ATPase"/>
</dbReference>
<gene>
    <name evidence="4" type="primary">modF</name>
    <name evidence="4" type="ORF">HHO47_05870</name>
</gene>
<name>A0A7Y0HC02_9GAMM</name>
<sequence length="488" mass="54708">MKSIKLNNVTASLGSQEQESFFVSRLNWQVESNQHWVLLGGNGAGKSAITATLLDQANIISGTRSCDFKRTEIVSSDLQKQLITAELLIDQDDITDGKTPATLVSELIFQQSNRPFDPQLCQQLINGFSFEHLLNQRLRSLSTGETRKLMLIKALSNCPDLIVLDEPFDGLDVDSCEQLNVILTQLKSSITMIFVVNRLDEIPPFITHYGYVKHGELQQQLANPDNKQRDDLFKLLHLQHTDLTIPSKDTTHAAPELSENVLVRLQDAQVSYSGKTVFKQLNWTINTQQHWQLSGQNGSGKTCLLNLITGDNPQCYNNDIFVFGYQRGNGESIWQIKQHIGYISNAFHMDYRVSISALNTIVSGFYDSIGLYQSASQTQLDIAAQWLALLGLSEFKNTPFTQLSFGDQRMLLIARAMVKHPTLLILDEPCLGLDEANRQRVLLLIEKICAAGTSTVIYVNHHAQDKIAGIEHYLDMADFRGVEKGARL</sequence>
<evidence type="ECO:0000259" key="3">
    <source>
        <dbReference type="PROSITE" id="PS50893"/>
    </source>
</evidence>
<dbReference type="SUPFAM" id="SSF52540">
    <property type="entry name" value="P-loop containing nucleoside triphosphate hydrolases"/>
    <property type="match status" value="2"/>
</dbReference>
<dbReference type="GO" id="GO:0016887">
    <property type="term" value="F:ATP hydrolysis activity"/>
    <property type="evidence" value="ECO:0007669"/>
    <property type="project" value="InterPro"/>
</dbReference>